<dbReference type="PANTHER" id="PTHR43888">
    <property type="entry name" value="DNAJ-LIKE-2, ISOFORM A-RELATED"/>
    <property type="match status" value="1"/>
</dbReference>
<evidence type="ECO:0000313" key="10">
    <source>
        <dbReference type="EMBL" id="OBZ75294.1"/>
    </source>
</evidence>
<dbReference type="GO" id="GO:0016811">
    <property type="term" value="F:hydrolase activity, acting on carbon-nitrogen (but not peptide) bonds, in linear amides"/>
    <property type="evidence" value="ECO:0007669"/>
    <property type="project" value="InterPro"/>
</dbReference>
<feature type="zinc finger region" description="CR-type" evidence="5">
    <location>
        <begin position="563"/>
        <end position="646"/>
    </location>
</feature>
<keyword evidence="1 5" id="KW-0479">Metal-binding</keyword>
<dbReference type="InterPro" id="IPR036410">
    <property type="entry name" value="HSP_DnaJ_Cys-rich_dom_sf"/>
</dbReference>
<dbReference type="PROSITE" id="PS51188">
    <property type="entry name" value="ZF_CR"/>
    <property type="match status" value="1"/>
</dbReference>
<dbReference type="InterPro" id="IPR045254">
    <property type="entry name" value="Nit1/2_C-N_Hydrolase"/>
</dbReference>
<keyword evidence="11" id="KW-1185">Reference proteome</keyword>
<dbReference type="InterPro" id="IPR002939">
    <property type="entry name" value="DnaJ_C"/>
</dbReference>
<dbReference type="PROSITE" id="PS50076">
    <property type="entry name" value="DNAJ_2"/>
    <property type="match status" value="1"/>
</dbReference>
<dbReference type="EMBL" id="LUGG01000004">
    <property type="protein sequence ID" value="OBZ75294.1"/>
    <property type="molecule type" value="Genomic_DNA"/>
</dbReference>
<dbReference type="InterPro" id="IPR003010">
    <property type="entry name" value="C-N_Hydrolase"/>
</dbReference>
<evidence type="ECO:0000259" key="7">
    <source>
        <dbReference type="PROSITE" id="PS50076"/>
    </source>
</evidence>
<protein>
    <submittedName>
        <fullName evidence="10">Mitochondrial protein import protein mas5</fullName>
    </submittedName>
</protein>
<feature type="region of interest" description="Disordered" evidence="6">
    <location>
        <begin position="780"/>
        <end position="816"/>
    </location>
</feature>
<dbReference type="InterPro" id="IPR018253">
    <property type="entry name" value="DnaJ_domain_CS"/>
</dbReference>
<dbReference type="Gene3D" id="1.10.287.110">
    <property type="entry name" value="DnaJ domain"/>
    <property type="match status" value="1"/>
</dbReference>
<evidence type="ECO:0000256" key="1">
    <source>
        <dbReference type="ARBA" id="ARBA00022723"/>
    </source>
</evidence>
<dbReference type="GO" id="GO:0006457">
    <property type="term" value="P:protein folding"/>
    <property type="evidence" value="ECO:0007669"/>
    <property type="project" value="InterPro"/>
</dbReference>
<gene>
    <name evidence="10" type="primary">mas5</name>
    <name evidence="10" type="ORF">A0H81_04680</name>
</gene>
<dbReference type="InterPro" id="IPR036526">
    <property type="entry name" value="C-N_Hydrolase_sf"/>
</dbReference>
<evidence type="ECO:0000256" key="6">
    <source>
        <dbReference type="SAM" id="MobiDB-lite"/>
    </source>
</evidence>
<evidence type="ECO:0000259" key="8">
    <source>
        <dbReference type="PROSITE" id="PS50263"/>
    </source>
</evidence>
<dbReference type="SUPFAM" id="SSF46565">
    <property type="entry name" value="Chaperone J-domain"/>
    <property type="match status" value="1"/>
</dbReference>
<dbReference type="GO" id="GO:0030544">
    <property type="term" value="F:Hsp70 protein binding"/>
    <property type="evidence" value="ECO:0007669"/>
    <property type="project" value="InterPro"/>
</dbReference>
<evidence type="ECO:0000256" key="2">
    <source>
        <dbReference type="ARBA" id="ARBA00022737"/>
    </source>
</evidence>
<dbReference type="CDD" id="cd10747">
    <property type="entry name" value="DnaJ_C"/>
    <property type="match status" value="1"/>
</dbReference>
<dbReference type="Gene3D" id="2.60.260.20">
    <property type="entry name" value="Urease metallochaperone UreE, N-terminal domain"/>
    <property type="match status" value="2"/>
</dbReference>
<dbReference type="Gene3D" id="2.10.230.10">
    <property type="entry name" value="Heat shock protein DnaJ, cysteine-rich domain"/>
    <property type="match status" value="1"/>
</dbReference>
<dbReference type="Gene3D" id="3.60.110.10">
    <property type="entry name" value="Carbon-nitrogen hydrolase"/>
    <property type="match status" value="1"/>
</dbReference>
<dbReference type="SMART" id="SM00271">
    <property type="entry name" value="DnaJ"/>
    <property type="match status" value="1"/>
</dbReference>
<dbReference type="PROSITE" id="PS01227">
    <property type="entry name" value="UPF0012"/>
    <property type="match status" value="1"/>
</dbReference>
<dbReference type="SUPFAM" id="SSF49493">
    <property type="entry name" value="HSP40/DnaJ peptide-binding domain"/>
    <property type="match status" value="2"/>
</dbReference>
<sequence length="816" mass="90837">MFRQLTHPRLLSRQFSARAMSSLPPAPIFKPFNLALIQLGQIGADKAANLKHARDMVLKAAGGDGGAKQKPDLVVLPECFNSLYGHSQFPIYAETIAYTPGQPYDIASSQSESVKMLSSVAKEAGVWLIGGSIPERDSTDGKLYNTATVYSPQGQLVAMHRKVHLFDIDIPGKITFKVRFMLALTYVQFDEYDLRKVLHILSIDHLTLINVYRWAEFARIGLGICYDVRFPELAMINARRGCQVLIYPSAFNTTTGPLHWELLQRARAVDNQVYFAMCSPARDMTQGYHAWGHSLVVDPMGKILAEAEHDQDIVYAHIDPQTFNDARAGIPVTTQRRFDVYPDTPFMGAYVGDERLFEDTAEENSGGFYDVPITAFICAKPLTHSLPLTLLILLFLLLPYPSPFISLTPHIHYVHPCSPPRHSKYYDLLEVPPNASEADLKKAYRKKALRLHPDKGGDPELFKELTHAYEVLSDSQKRNIYDARGEAGLSSPAWRHGSTSASLFIYLFVLALIFHQDLFSQLFGGGGFGGSSFFGGCSRSPGPRKTKDLVHRVHVTLEDLYKGKTTKLSLTRNVICSKCQGRGGKEGAVKTCEGCGGRGVKVTMRHMGPMIQQLQSQCEECNGLGEIINQKDRCKTCNGKKVVSEKKMLEVHIDKGMRGGQTINFRGESDQAPGVTPGDVVIVIEEKPHERFKRQENDLFCEQEVDLLTALGGGQFAIKHLDDRALIVKLAPGEVLKHDDLKVIHGQGMPSQRHHEPGDLFVLPPRTPIEKFPKNVVLEEVELGEVDPHQRERANGAEPMDEDEGEGEPRMQCANQ</sequence>
<organism evidence="10 11">
    <name type="scientific">Grifola frondosa</name>
    <name type="common">Maitake</name>
    <name type="synonym">Polyporus frondosus</name>
    <dbReference type="NCBI Taxonomy" id="5627"/>
    <lineage>
        <taxon>Eukaryota</taxon>
        <taxon>Fungi</taxon>
        <taxon>Dikarya</taxon>
        <taxon>Basidiomycota</taxon>
        <taxon>Agaricomycotina</taxon>
        <taxon>Agaricomycetes</taxon>
        <taxon>Polyporales</taxon>
        <taxon>Grifolaceae</taxon>
        <taxon>Grifola</taxon>
    </lineage>
</organism>
<feature type="domain" description="J" evidence="7">
    <location>
        <begin position="424"/>
        <end position="485"/>
    </location>
</feature>
<comment type="caution">
    <text evidence="10">The sequence shown here is derived from an EMBL/GenBank/DDBJ whole genome shotgun (WGS) entry which is preliminary data.</text>
</comment>
<dbReference type="GO" id="GO:0051082">
    <property type="term" value="F:unfolded protein binding"/>
    <property type="evidence" value="ECO:0007669"/>
    <property type="project" value="InterPro"/>
</dbReference>
<proteinExistence type="predicted"/>
<keyword evidence="4 5" id="KW-0862">Zinc</keyword>
<dbReference type="PROSITE" id="PS50263">
    <property type="entry name" value="CN_HYDROLASE"/>
    <property type="match status" value="1"/>
</dbReference>
<dbReference type="InterPro" id="IPR036869">
    <property type="entry name" value="J_dom_sf"/>
</dbReference>
<dbReference type="STRING" id="5627.A0A1C7MJT1"/>
<evidence type="ECO:0000256" key="3">
    <source>
        <dbReference type="ARBA" id="ARBA00022771"/>
    </source>
</evidence>
<evidence type="ECO:0000259" key="9">
    <source>
        <dbReference type="PROSITE" id="PS51188"/>
    </source>
</evidence>
<dbReference type="Pfam" id="PF01556">
    <property type="entry name" value="DnaJ_C"/>
    <property type="match status" value="1"/>
</dbReference>
<feature type="compositionally biased region" description="Basic and acidic residues" evidence="6">
    <location>
        <begin position="786"/>
        <end position="795"/>
    </location>
</feature>
<accession>A0A1C7MJT1</accession>
<feature type="domain" description="CR-type" evidence="9">
    <location>
        <begin position="563"/>
        <end position="646"/>
    </location>
</feature>
<dbReference type="OrthoDB" id="10250282at2759"/>
<dbReference type="AlphaFoldDB" id="A0A1C7MJT1"/>
<dbReference type="FunFam" id="2.10.230.10:FF:000001">
    <property type="entry name" value="DnaJ subfamily A member 2"/>
    <property type="match status" value="1"/>
</dbReference>
<dbReference type="Pfam" id="PF00226">
    <property type="entry name" value="DnaJ"/>
    <property type="match status" value="1"/>
</dbReference>
<dbReference type="InterPro" id="IPR044713">
    <property type="entry name" value="DNJA1/2-like"/>
</dbReference>
<reference evidence="10 11" key="1">
    <citation type="submission" date="2016-03" db="EMBL/GenBank/DDBJ databases">
        <title>Whole genome sequencing of Grifola frondosa 9006-11.</title>
        <authorList>
            <person name="Min B."/>
            <person name="Park H."/>
            <person name="Kim J.-G."/>
            <person name="Cho H."/>
            <person name="Oh Y.-L."/>
            <person name="Kong W.-S."/>
            <person name="Choi I.-G."/>
        </authorList>
    </citation>
    <scope>NUCLEOTIDE SEQUENCE [LARGE SCALE GENOMIC DNA]</scope>
    <source>
        <strain evidence="10 11">9006-11</strain>
    </source>
</reference>
<dbReference type="InterPro" id="IPR001623">
    <property type="entry name" value="DnaJ_domain"/>
</dbReference>
<dbReference type="FunFam" id="2.60.260.20:FF:000003">
    <property type="entry name" value="DnaJ subfamily A member 2"/>
    <property type="match status" value="1"/>
</dbReference>
<evidence type="ECO:0000256" key="4">
    <source>
        <dbReference type="ARBA" id="ARBA00022833"/>
    </source>
</evidence>
<dbReference type="SUPFAM" id="SSF57938">
    <property type="entry name" value="DnaJ/Hsp40 cysteine-rich domain"/>
    <property type="match status" value="1"/>
</dbReference>
<dbReference type="CDD" id="cd07572">
    <property type="entry name" value="nit"/>
    <property type="match status" value="1"/>
</dbReference>
<dbReference type="OMA" id="AFICAKP"/>
<dbReference type="CDD" id="cd06257">
    <property type="entry name" value="DnaJ"/>
    <property type="match status" value="1"/>
</dbReference>
<dbReference type="InterPro" id="IPR001110">
    <property type="entry name" value="UPF0012_CS"/>
</dbReference>
<evidence type="ECO:0000313" key="11">
    <source>
        <dbReference type="Proteomes" id="UP000092993"/>
    </source>
</evidence>
<dbReference type="CDD" id="cd10719">
    <property type="entry name" value="DnaJ_zf"/>
    <property type="match status" value="1"/>
</dbReference>
<dbReference type="PRINTS" id="PR00625">
    <property type="entry name" value="JDOMAIN"/>
</dbReference>
<dbReference type="Pfam" id="PF00795">
    <property type="entry name" value="CN_hydrolase"/>
    <property type="match status" value="1"/>
</dbReference>
<dbReference type="SUPFAM" id="SSF56317">
    <property type="entry name" value="Carbon-nitrogen hydrolase"/>
    <property type="match status" value="1"/>
</dbReference>
<dbReference type="GO" id="GO:0008270">
    <property type="term" value="F:zinc ion binding"/>
    <property type="evidence" value="ECO:0007669"/>
    <property type="project" value="UniProtKB-KW"/>
</dbReference>
<dbReference type="InterPro" id="IPR001305">
    <property type="entry name" value="HSP_DnaJ_Cys-rich_dom"/>
</dbReference>
<keyword evidence="2" id="KW-0677">Repeat</keyword>
<dbReference type="PROSITE" id="PS00636">
    <property type="entry name" value="DNAJ_1"/>
    <property type="match status" value="1"/>
</dbReference>
<feature type="domain" description="CN hydrolase" evidence="8">
    <location>
        <begin position="32"/>
        <end position="320"/>
    </location>
</feature>
<dbReference type="InterPro" id="IPR008971">
    <property type="entry name" value="HSP40/DnaJ_pept-bd"/>
</dbReference>
<dbReference type="Pfam" id="PF00684">
    <property type="entry name" value="DnaJ_CXXCXGXG"/>
    <property type="match status" value="1"/>
</dbReference>
<name>A0A1C7MJT1_GRIFR</name>
<keyword evidence="3 5" id="KW-0863">Zinc-finger</keyword>
<dbReference type="Proteomes" id="UP000092993">
    <property type="component" value="Unassembled WGS sequence"/>
</dbReference>
<evidence type="ECO:0000256" key="5">
    <source>
        <dbReference type="PROSITE-ProRule" id="PRU00546"/>
    </source>
</evidence>